<dbReference type="PIRSF" id="PIRSF000332">
    <property type="entry name" value="FMO"/>
    <property type="match status" value="1"/>
</dbReference>
<dbReference type="PANTHER" id="PTHR23023">
    <property type="entry name" value="DIMETHYLANILINE MONOOXYGENASE"/>
    <property type="match status" value="1"/>
</dbReference>
<keyword evidence="3 8" id="KW-0285">Flavoprotein</keyword>
<dbReference type="InterPro" id="IPR036188">
    <property type="entry name" value="FAD/NAD-bd_sf"/>
</dbReference>
<comment type="similarity">
    <text evidence="2 8">Belongs to the FMO family.</text>
</comment>
<gene>
    <name evidence="9" type="ORF">CINCED_3A006990</name>
</gene>
<accession>A0A5E4N624</accession>
<dbReference type="GO" id="GO:0050660">
    <property type="term" value="F:flavin adenine dinucleotide binding"/>
    <property type="evidence" value="ECO:0007669"/>
    <property type="project" value="InterPro"/>
</dbReference>
<dbReference type="InterPro" id="IPR020946">
    <property type="entry name" value="Flavin_mOase-like"/>
</dbReference>
<dbReference type="FunFam" id="3.50.50.60:FF:000138">
    <property type="entry name" value="Flavin-containing monooxygenase"/>
    <property type="match status" value="1"/>
</dbReference>
<dbReference type="GO" id="GO:0050661">
    <property type="term" value="F:NADP binding"/>
    <property type="evidence" value="ECO:0007669"/>
    <property type="project" value="InterPro"/>
</dbReference>
<keyword evidence="7 8" id="KW-0503">Monooxygenase</keyword>
<evidence type="ECO:0000256" key="6">
    <source>
        <dbReference type="ARBA" id="ARBA00023002"/>
    </source>
</evidence>
<dbReference type="EMBL" id="CABPRJ010001460">
    <property type="protein sequence ID" value="VVC38041.1"/>
    <property type="molecule type" value="Genomic_DNA"/>
</dbReference>
<keyword evidence="4 8" id="KW-0274">FAD</keyword>
<evidence type="ECO:0000313" key="9">
    <source>
        <dbReference type="EMBL" id="VVC38041.1"/>
    </source>
</evidence>
<keyword evidence="6 8" id="KW-0560">Oxidoreductase</keyword>
<dbReference type="InterPro" id="IPR000960">
    <property type="entry name" value="Flavin_mOase"/>
</dbReference>
<dbReference type="GO" id="GO:0004499">
    <property type="term" value="F:N,N-dimethylaniline monooxygenase activity"/>
    <property type="evidence" value="ECO:0007669"/>
    <property type="project" value="InterPro"/>
</dbReference>
<keyword evidence="10" id="KW-1185">Reference proteome</keyword>
<dbReference type="InterPro" id="IPR050346">
    <property type="entry name" value="FMO-like"/>
</dbReference>
<keyword evidence="5" id="KW-0521">NADP</keyword>
<dbReference type="OrthoDB" id="66881at2759"/>
<evidence type="ECO:0000256" key="3">
    <source>
        <dbReference type="ARBA" id="ARBA00022630"/>
    </source>
</evidence>
<evidence type="ECO:0000256" key="4">
    <source>
        <dbReference type="ARBA" id="ARBA00022827"/>
    </source>
</evidence>
<evidence type="ECO:0000256" key="2">
    <source>
        <dbReference type="ARBA" id="ARBA00009183"/>
    </source>
</evidence>
<dbReference type="PRINTS" id="PR00370">
    <property type="entry name" value="FMOXYGENASE"/>
</dbReference>
<dbReference type="AlphaFoldDB" id="A0A5E4N624"/>
<evidence type="ECO:0000256" key="1">
    <source>
        <dbReference type="ARBA" id="ARBA00001974"/>
    </source>
</evidence>
<proteinExistence type="inferred from homology"/>
<comment type="cofactor">
    <cofactor evidence="1 8">
        <name>FAD</name>
        <dbReference type="ChEBI" id="CHEBI:57692"/>
    </cofactor>
</comment>
<evidence type="ECO:0000313" key="10">
    <source>
        <dbReference type="Proteomes" id="UP000325440"/>
    </source>
</evidence>
<organism evidence="9 10">
    <name type="scientific">Cinara cedri</name>
    <dbReference type="NCBI Taxonomy" id="506608"/>
    <lineage>
        <taxon>Eukaryota</taxon>
        <taxon>Metazoa</taxon>
        <taxon>Ecdysozoa</taxon>
        <taxon>Arthropoda</taxon>
        <taxon>Hexapoda</taxon>
        <taxon>Insecta</taxon>
        <taxon>Pterygota</taxon>
        <taxon>Neoptera</taxon>
        <taxon>Paraneoptera</taxon>
        <taxon>Hemiptera</taxon>
        <taxon>Sternorrhyncha</taxon>
        <taxon>Aphidomorpha</taxon>
        <taxon>Aphidoidea</taxon>
        <taxon>Aphididae</taxon>
        <taxon>Lachninae</taxon>
        <taxon>Cinara</taxon>
    </lineage>
</organism>
<dbReference type="Proteomes" id="UP000325440">
    <property type="component" value="Unassembled WGS sequence"/>
</dbReference>
<dbReference type="Pfam" id="PF00743">
    <property type="entry name" value="FMO-like"/>
    <property type="match status" value="2"/>
</dbReference>
<name>A0A5E4N624_9HEMI</name>
<sequence length="444" mass="50971">MPVEKKYKKSVAIIGCGVAGLVALRHFSAEGSQFKCVAYEQTDNVGGTWVYTDKIGTDKYGLPVHSSMYKSLKTNLPKEIMELPGFPHKGPEDKSYVAANEMLKYLEDFADYFDLKKHVKFHHHVKNISPLDGDRWLITVVELQTNIVETLEFDGVIICIGNYSNPVIPDVPGIEKFCGMKIHSHDYRDSSVFKDKSTVVIGCGPSGLDISFDISKVARKVYLSHHNQRVKNMECPSNMVQKVDIKEIVENGVIFQDGSYEQIDSVLYCTGYQYKYPFLSSECGIYVENNHVKPLFKHTLNIEHPSMYFIGIPTNIAGFYMFDLQVRFAKTFLEGREKLPSKEEMLEDTKQDIESRLASGLRSKELHMMGRRSKDYYDSLSSLAGLEPVPPVILQIYFDGFDRFMCDFSHFREDKYKLLDKDHYMVKFPNEDEPIMRRQEIVLN</sequence>
<evidence type="ECO:0000256" key="5">
    <source>
        <dbReference type="ARBA" id="ARBA00022857"/>
    </source>
</evidence>
<evidence type="ECO:0000256" key="8">
    <source>
        <dbReference type="RuleBase" id="RU361177"/>
    </source>
</evidence>
<reference evidence="9 10" key="1">
    <citation type="submission" date="2019-08" db="EMBL/GenBank/DDBJ databases">
        <authorList>
            <person name="Alioto T."/>
            <person name="Alioto T."/>
            <person name="Gomez Garrido J."/>
        </authorList>
    </citation>
    <scope>NUCLEOTIDE SEQUENCE [LARGE SCALE GENOMIC DNA]</scope>
</reference>
<dbReference type="Gene3D" id="3.50.50.60">
    <property type="entry name" value="FAD/NAD(P)-binding domain"/>
    <property type="match status" value="2"/>
</dbReference>
<dbReference type="EC" id="1.-.-.-" evidence="8"/>
<evidence type="ECO:0000256" key="7">
    <source>
        <dbReference type="ARBA" id="ARBA00023033"/>
    </source>
</evidence>
<protein>
    <recommendedName>
        <fullName evidence="8">Flavin-containing monooxygenase</fullName>
        <ecNumber evidence="8">1.-.-.-</ecNumber>
    </recommendedName>
</protein>
<dbReference type="SUPFAM" id="SSF51905">
    <property type="entry name" value="FAD/NAD(P)-binding domain"/>
    <property type="match status" value="2"/>
</dbReference>